<dbReference type="Proteomes" id="UP000789572">
    <property type="component" value="Unassembled WGS sequence"/>
</dbReference>
<dbReference type="OrthoDB" id="10579872at2759"/>
<reference evidence="1" key="1">
    <citation type="submission" date="2021-06" db="EMBL/GenBank/DDBJ databases">
        <authorList>
            <person name="Kallberg Y."/>
            <person name="Tangrot J."/>
            <person name="Rosling A."/>
        </authorList>
    </citation>
    <scope>NUCLEOTIDE SEQUENCE</scope>
    <source>
        <strain evidence="1">IA702</strain>
    </source>
</reference>
<dbReference type="AlphaFoldDB" id="A0A9N9CLR0"/>
<keyword evidence="2" id="KW-1185">Reference proteome</keyword>
<gene>
    <name evidence="1" type="ORF">POCULU_LOCUS7638</name>
</gene>
<accession>A0A9N9CLR0</accession>
<evidence type="ECO:0000313" key="2">
    <source>
        <dbReference type="Proteomes" id="UP000789572"/>
    </source>
</evidence>
<protein>
    <submittedName>
        <fullName evidence="1">1674_t:CDS:1</fullName>
    </submittedName>
</protein>
<sequence>MIETITVTTLSPKMKEGQHSFAYVNIAVLNLYITTKGNKQVQHSEKQKRDTLQKFTAILKPTNLLRSLRSLQLPPEDARVVTMKGLFIGIAATKCNFRLCRKIKRAGDVGEWMRDPVTHTSYCSPTHFAQEKSINDINAGLGNPSSNDPLQTKKTAAITEIEGALNQTPPVTNNELENTNRGWRNEIQNSTSAPNITTIKDRVLQDISRKRQAKNPLPGLKSTAINQILAELAKNPPVDESEITNRN</sequence>
<dbReference type="EMBL" id="CAJVPJ010001811">
    <property type="protein sequence ID" value="CAG8604461.1"/>
    <property type="molecule type" value="Genomic_DNA"/>
</dbReference>
<comment type="caution">
    <text evidence="1">The sequence shown here is derived from an EMBL/GenBank/DDBJ whole genome shotgun (WGS) entry which is preliminary data.</text>
</comment>
<name>A0A9N9CLR0_9GLOM</name>
<evidence type="ECO:0000313" key="1">
    <source>
        <dbReference type="EMBL" id="CAG8604461.1"/>
    </source>
</evidence>
<organism evidence="1 2">
    <name type="scientific">Paraglomus occultum</name>
    <dbReference type="NCBI Taxonomy" id="144539"/>
    <lineage>
        <taxon>Eukaryota</taxon>
        <taxon>Fungi</taxon>
        <taxon>Fungi incertae sedis</taxon>
        <taxon>Mucoromycota</taxon>
        <taxon>Glomeromycotina</taxon>
        <taxon>Glomeromycetes</taxon>
        <taxon>Paraglomerales</taxon>
        <taxon>Paraglomeraceae</taxon>
        <taxon>Paraglomus</taxon>
    </lineage>
</organism>
<proteinExistence type="predicted"/>